<reference evidence="13" key="2">
    <citation type="submission" date="2020-05" db="UniProtKB">
        <authorList>
            <consortium name="EnsemblMetazoa"/>
        </authorList>
    </citation>
    <scope>IDENTIFICATION</scope>
    <source>
        <strain evidence="13">wikel</strain>
    </source>
</reference>
<evidence type="ECO:0000256" key="5">
    <source>
        <dbReference type="ARBA" id="ARBA00022687"/>
    </source>
</evidence>
<dbReference type="Pfam" id="PF00778">
    <property type="entry name" value="DIX"/>
    <property type="match status" value="1"/>
</dbReference>
<feature type="domain" description="DIX" evidence="11">
    <location>
        <begin position="52"/>
        <end position="134"/>
    </location>
</feature>
<dbReference type="SUPFAM" id="SSF54236">
    <property type="entry name" value="Ubiquitin-like"/>
    <property type="match status" value="1"/>
</dbReference>
<evidence type="ECO:0000256" key="2">
    <source>
        <dbReference type="ARBA" id="ARBA00004496"/>
    </source>
</evidence>
<keyword evidence="4" id="KW-0963">Cytoplasm</keyword>
<dbReference type="VEuPathDB" id="VectorBase:ISCW007677"/>
<accession>B7PTX5</accession>
<dbReference type="PANTHER" id="PTHR10878:SF22">
    <property type="entry name" value="DIXIN"/>
    <property type="match status" value="1"/>
</dbReference>
<dbReference type="PANTHER" id="PTHR10878">
    <property type="entry name" value="SEGMENT POLARITY PROTEIN DISHEVELLED"/>
    <property type="match status" value="1"/>
</dbReference>
<proteinExistence type="inferred from homology"/>
<gene>
    <name evidence="13" type="primary">8031302</name>
    <name evidence="12" type="ORF">IscW_ISCW007677</name>
</gene>
<keyword evidence="3" id="KW-0217">Developmental protein</keyword>
<feature type="compositionally biased region" description="Basic and acidic residues" evidence="10">
    <location>
        <begin position="13"/>
        <end position="28"/>
    </location>
</feature>
<organism>
    <name type="scientific">Ixodes scapularis</name>
    <name type="common">Black-legged tick</name>
    <name type="synonym">Deer tick</name>
    <dbReference type="NCBI Taxonomy" id="6945"/>
    <lineage>
        <taxon>Eukaryota</taxon>
        <taxon>Metazoa</taxon>
        <taxon>Ecdysozoa</taxon>
        <taxon>Arthropoda</taxon>
        <taxon>Chelicerata</taxon>
        <taxon>Arachnida</taxon>
        <taxon>Acari</taxon>
        <taxon>Parasitiformes</taxon>
        <taxon>Ixodida</taxon>
        <taxon>Ixodoidea</taxon>
        <taxon>Ixodidae</taxon>
        <taxon>Ixodinae</taxon>
        <taxon>Ixodes</taxon>
    </lineage>
</organism>
<keyword evidence="14" id="KW-1185">Reference proteome</keyword>
<evidence type="ECO:0000256" key="3">
    <source>
        <dbReference type="ARBA" id="ARBA00022473"/>
    </source>
</evidence>
<evidence type="ECO:0000256" key="1">
    <source>
        <dbReference type="ARBA" id="ARBA00004246"/>
    </source>
</evidence>
<keyword evidence="6" id="KW-0965">Cell junction</keyword>
<evidence type="ECO:0000256" key="4">
    <source>
        <dbReference type="ARBA" id="ARBA00022490"/>
    </source>
</evidence>
<evidence type="ECO:0000256" key="8">
    <source>
        <dbReference type="ARBA" id="ARBA00060765"/>
    </source>
</evidence>
<dbReference type="SMART" id="SM00021">
    <property type="entry name" value="DAX"/>
    <property type="match status" value="1"/>
</dbReference>
<comment type="similarity">
    <text evidence="8">Belongs to the DIXDC1 family.</text>
</comment>
<dbReference type="KEGG" id="isc:8031302"/>
<dbReference type="VEuPathDB" id="VectorBase:ISCP_009259"/>
<dbReference type="AlphaFoldDB" id="B7PTX5"/>
<dbReference type="GO" id="GO:0005737">
    <property type="term" value="C:cytoplasm"/>
    <property type="evidence" value="ECO:0007669"/>
    <property type="project" value="UniProtKB-SubCell"/>
</dbReference>
<dbReference type="InterPro" id="IPR001158">
    <property type="entry name" value="DIX"/>
</dbReference>
<dbReference type="EMBL" id="ABJB010762595">
    <property type="status" value="NOT_ANNOTATED_CDS"/>
    <property type="molecule type" value="Genomic_DNA"/>
</dbReference>
<evidence type="ECO:0000313" key="14">
    <source>
        <dbReference type="Proteomes" id="UP000001555"/>
    </source>
</evidence>
<dbReference type="FunFam" id="2.40.240.130:FF:000003">
    <property type="entry name" value="Dixin isoform 1"/>
    <property type="match status" value="1"/>
</dbReference>
<dbReference type="InterPro" id="IPR029071">
    <property type="entry name" value="Ubiquitin-like_domsf"/>
</dbReference>
<comment type="subcellular location">
    <subcellularLocation>
        <location evidence="1">Cell junction</location>
        <location evidence="1">Focal adhesion</location>
    </subcellularLocation>
    <subcellularLocation>
        <location evidence="2">Cytoplasm</location>
    </subcellularLocation>
</comment>
<sequence length="134" mass="15245">MERQAAGGPAGRDGGRRLNFDSTGDPRRLPITTLEEFPVQRLDPLQSLGRAQASTKVIYYTEKSVTPFLSVIPRRLGDITLRDFKVAFDRPGLYRFHFKTLDPEFGMVKEEVLHDDDIIPGWDGKIVAWIEEDI</sequence>
<protein>
    <submittedName>
        <fullName evidence="12 13">Diz domain-containing protein ccd, putative</fullName>
    </submittedName>
</protein>
<dbReference type="InterPro" id="IPR038207">
    <property type="entry name" value="DIX_dom_sf"/>
</dbReference>
<evidence type="ECO:0000256" key="7">
    <source>
        <dbReference type="ARBA" id="ARBA00023054"/>
    </source>
</evidence>
<dbReference type="Proteomes" id="UP000001555">
    <property type="component" value="Unassembled WGS sequence"/>
</dbReference>
<dbReference type="InterPro" id="IPR015506">
    <property type="entry name" value="Dsh/Dvl-rel"/>
</dbReference>
<evidence type="ECO:0000259" key="11">
    <source>
        <dbReference type="PROSITE" id="PS50841"/>
    </source>
</evidence>
<dbReference type="PROSITE" id="PS50841">
    <property type="entry name" value="DIX"/>
    <property type="match status" value="1"/>
</dbReference>
<dbReference type="GO" id="GO:0016055">
    <property type="term" value="P:Wnt signaling pathway"/>
    <property type="evidence" value="ECO:0007669"/>
    <property type="project" value="UniProtKB-KW"/>
</dbReference>
<dbReference type="VEuPathDB" id="VectorBase:ISCI007677"/>
<dbReference type="EMBL" id="DS789102">
    <property type="protein sequence ID" value="EEC10047.1"/>
    <property type="molecule type" value="Genomic_DNA"/>
</dbReference>
<evidence type="ECO:0000256" key="6">
    <source>
        <dbReference type="ARBA" id="ARBA00022949"/>
    </source>
</evidence>
<dbReference type="OrthoDB" id="10007451at2759"/>
<evidence type="ECO:0000256" key="9">
    <source>
        <dbReference type="PROSITE-ProRule" id="PRU00069"/>
    </source>
</evidence>
<dbReference type="EnsemblMetazoa" id="ISCW007677-RA">
    <property type="protein sequence ID" value="ISCW007677-PA"/>
    <property type="gene ID" value="ISCW007677"/>
</dbReference>
<evidence type="ECO:0000313" key="12">
    <source>
        <dbReference type="EMBL" id="EEC10047.1"/>
    </source>
</evidence>
<dbReference type="Gene3D" id="2.40.240.130">
    <property type="match status" value="1"/>
</dbReference>
<dbReference type="HOGENOM" id="CLU_1898544_0_0_1"/>
<evidence type="ECO:0000256" key="10">
    <source>
        <dbReference type="SAM" id="MobiDB-lite"/>
    </source>
</evidence>
<dbReference type="PaxDb" id="6945-B7PTX5"/>
<feature type="region of interest" description="Disordered" evidence="10">
    <location>
        <begin position="1"/>
        <end position="29"/>
    </location>
</feature>
<evidence type="ECO:0000313" key="13">
    <source>
        <dbReference type="EnsemblMetazoa" id="ISCW007677-PA"/>
    </source>
</evidence>
<reference evidence="12 14" key="1">
    <citation type="submission" date="2008-03" db="EMBL/GenBank/DDBJ databases">
        <title>Annotation of Ixodes scapularis.</title>
        <authorList>
            <consortium name="Ixodes scapularis Genome Project Consortium"/>
            <person name="Caler E."/>
            <person name="Hannick L.I."/>
            <person name="Bidwell S."/>
            <person name="Joardar V."/>
            <person name="Thiagarajan M."/>
            <person name="Amedeo P."/>
            <person name="Galinsky K.J."/>
            <person name="Schobel S."/>
            <person name="Inman J."/>
            <person name="Hostetler J."/>
            <person name="Miller J."/>
            <person name="Hammond M."/>
            <person name="Megy K."/>
            <person name="Lawson D."/>
            <person name="Kodira C."/>
            <person name="Sutton G."/>
            <person name="Meyer J."/>
            <person name="Hill C.A."/>
            <person name="Birren B."/>
            <person name="Nene V."/>
            <person name="Collins F."/>
            <person name="Alarcon-Chaidez F."/>
            <person name="Wikel S."/>
            <person name="Strausberg R."/>
        </authorList>
    </citation>
    <scope>NUCLEOTIDE SEQUENCE [LARGE SCALE GENOMIC DNA]</scope>
    <source>
        <strain evidence="14">Wikel</strain>
        <strain evidence="12">Wikel colony</strain>
    </source>
</reference>
<keyword evidence="5 9" id="KW-0879">Wnt signaling pathway</keyword>
<dbReference type="STRING" id="6945.B7PTX5"/>
<dbReference type="GO" id="GO:0005925">
    <property type="term" value="C:focal adhesion"/>
    <property type="evidence" value="ECO:0007669"/>
    <property type="project" value="UniProtKB-SubCell"/>
</dbReference>
<dbReference type="InParanoid" id="B7PTX5"/>
<keyword evidence="7" id="KW-0175">Coiled coil</keyword>
<name>B7PTX5_IXOSC</name>